<evidence type="ECO:0000313" key="1">
    <source>
        <dbReference type="EMBL" id="MCD7471300.1"/>
    </source>
</evidence>
<comment type="caution">
    <text evidence="1">The sequence shown here is derived from an EMBL/GenBank/DDBJ whole genome shotgun (WGS) entry which is preliminary data.</text>
</comment>
<accession>A0ABS8TK60</accession>
<dbReference type="Proteomes" id="UP000823775">
    <property type="component" value="Unassembled WGS sequence"/>
</dbReference>
<feature type="non-terminal residue" evidence="1">
    <location>
        <position position="72"/>
    </location>
</feature>
<keyword evidence="2" id="KW-1185">Reference proteome</keyword>
<feature type="non-terminal residue" evidence="1">
    <location>
        <position position="1"/>
    </location>
</feature>
<name>A0ABS8TK60_DATST</name>
<evidence type="ECO:0000313" key="2">
    <source>
        <dbReference type="Proteomes" id="UP000823775"/>
    </source>
</evidence>
<sequence>DNWVKDQVNEIQGKSSVRPVKCRRSHARCSPGLNRRNACQAPDQARIPGLAQARGRKLHKNEITCPGTYSLQ</sequence>
<proteinExistence type="predicted"/>
<dbReference type="EMBL" id="JACEIK010001665">
    <property type="protein sequence ID" value="MCD7471300.1"/>
    <property type="molecule type" value="Genomic_DNA"/>
</dbReference>
<gene>
    <name evidence="1" type="ORF">HAX54_011635</name>
</gene>
<protein>
    <submittedName>
        <fullName evidence="1">Uncharacterized protein</fullName>
    </submittedName>
</protein>
<reference evidence="1 2" key="1">
    <citation type="journal article" date="2021" name="BMC Genomics">
        <title>Datura genome reveals duplications of psychoactive alkaloid biosynthetic genes and high mutation rate following tissue culture.</title>
        <authorList>
            <person name="Rajewski A."/>
            <person name="Carter-House D."/>
            <person name="Stajich J."/>
            <person name="Litt A."/>
        </authorList>
    </citation>
    <scope>NUCLEOTIDE SEQUENCE [LARGE SCALE GENOMIC DNA]</scope>
    <source>
        <strain evidence="1">AR-01</strain>
    </source>
</reference>
<organism evidence="1 2">
    <name type="scientific">Datura stramonium</name>
    <name type="common">Jimsonweed</name>
    <name type="synonym">Common thornapple</name>
    <dbReference type="NCBI Taxonomy" id="4076"/>
    <lineage>
        <taxon>Eukaryota</taxon>
        <taxon>Viridiplantae</taxon>
        <taxon>Streptophyta</taxon>
        <taxon>Embryophyta</taxon>
        <taxon>Tracheophyta</taxon>
        <taxon>Spermatophyta</taxon>
        <taxon>Magnoliopsida</taxon>
        <taxon>eudicotyledons</taxon>
        <taxon>Gunneridae</taxon>
        <taxon>Pentapetalae</taxon>
        <taxon>asterids</taxon>
        <taxon>lamiids</taxon>
        <taxon>Solanales</taxon>
        <taxon>Solanaceae</taxon>
        <taxon>Solanoideae</taxon>
        <taxon>Datureae</taxon>
        <taxon>Datura</taxon>
    </lineage>
</organism>